<comment type="similarity">
    <text evidence="2">Belongs to the GMC oxidoreductase family.</text>
</comment>
<dbReference type="Pfam" id="PF00732">
    <property type="entry name" value="GMC_oxred_N"/>
    <property type="match status" value="1"/>
</dbReference>
<evidence type="ECO:0000256" key="3">
    <source>
        <dbReference type="ARBA" id="ARBA00022630"/>
    </source>
</evidence>
<dbReference type="OrthoDB" id="9798604at2"/>
<dbReference type="Proteomes" id="UP000433071">
    <property type="component" value="Unassembled WGS sequence"/>
</dbReference>
<evidence type="ECO:0000256" key="6">
    <source>
        <dbReference type="SAM" id="MobiDB-lite"/>
    </source>
</evidence>
<dbReference type="GO" id="GO:0050660">
    <property type="term" value="F:flavin adenine dinucleotide binding"/>
    <property type="evidence" value="ECO:0007669"/>
    <property type="project" value="InterPro"/>
</dbReference>
<dbReference type="InterPro" id="IPR051473">
    <property type="entry name" value="P2Ox-like"/>
</dbReference>
<dbReference type="InterPro" id="IPR000172">
    <property type="entry name" value="GMC_OxRdtase_N"/>
</dbReference>
<dbReference type="InterPro" id="IPR036188">
    <property type="entry name" value="FAD/NAD-bd_sf"/>
</dbReference>
<dbReference type="PANTHER" id="PTHR42784">
    <property type="entry name" value="PYRANOSE 2-OXIDASE"/>
    <property type="match status" value="1"/>
</dbReference>
<dbReference type="PANTHER" id="PTHR42784:SF1">
    <property type="entry name" value="PYRANOSE 2-OXIDASE"/>
    <property type="match status" value="1"/>
</dbReference>
<dbReference type="SUPFAM" id="SSF51905">
    <property type="entry name" value="FAD/NAD(P)-binding domain"/>
    <property type="match status" value="1"/>
</dbReference>
<evidence type="ECO:0000256" key="5">
    <source>
        <dbReference type="ARBA" id="ARBA00023002"/>
    </source>
</evidence>
<gene>
    <name evidence="9" type="ORF">GJ743_16735</name>
</gene>
<dbReference type="SUPFAM" id="SSF54373">
    <property type="entry name" value="FAD-linked reductases, C-terminal domain"/>
    <property type="match status" value="1"/>
</dbReference>
<dbReference type="Pfam" id="PF05199">
    <property type="entry name" value="GMC_oxred_C"/>
    <property type="match status" value="1"/>
</dbReference>
<evidence type="ECO:0000313" key="10">
    <source>
        <dbReference type="Proteomes" id="UP000433071"/>
    </source>
</evidence>
<proteinExistence type="inferred from homology"/>
<evidence type="ECO:0000259" key="7">
    <source>
        <dbReference type="Pfam" id="PF00732"/>
    </source>
</evidence>
<name>A0A6I3M5W5_9MICO</name>
<keyword evidence="3" id="KW-0285">Flavoprotein</keyword>
<feature type="domain" description="Glucose-methanol-choline oxidoreductase C-terminal" evidence="8">
    <location>
        <begin position="381"/>
        <end position="499"/>
    </location>
</feature>
<feature type="domain" description="Glucose-methanol-choline oxidoreductase N-terminal" evidence="7">
    <location>
        <begin position="230"/>
        <end position="296"/>
    </location>
</feature>
<feature type="compositionally biased region" description="Basic and acidic residues" evidence="6">
    <location>
        <begin position="71"/>
        <end position="95"/>
    </location>
</feature>
<sequence length="510" mass="54475">MPEIGRLHLHCCKGRTSMATTDLLIIGTGPVGSAFARLIGDARPDLTITMVDLGPQVTDPPGSNVRNLSPRLRDRARERSQGRDRPSGDDARPVHIEGTIMSPGGTYLASPGHQDDMPAAALSSCVGGMGVHWTCATPRPNDDERAAFIPADEFDRALDEAERLMSVTTLPGNPYGNAIEAIAREHFGDALPEGREAAGLPMSAIPRTDGTIAWGGADTILGDTRVILRADTIARRLLVEGSRVTGAEVEHLPTGESSTIDARVVVVAANAFQTPQLLWASGIRPDALGRYLTEHVLIYSVVALGDEVVERAGTDVPVAQLVKDPTASTLGIPYTEDVHPFRTQIMHMADPPFPVDESKVDVGAARYVAMGNGVRKFPRAEDRLEFSDAETDAWGMPLMTIHYAITDREQAEIVRATEDLRSLASRFGEFVPGGEPALMPAGTSLHYKGTIRMGDDGGTASVVDQRSRVWGFENLFLGGNGIIPTATATNPTLTSVAYAVHAAPAVLDEL</sequence>
<accession>A0A6I3M5W5</accession>
<feature type="region of interest" description="Disordered" evidence="6">
    <location>
        <begin position="52"/>
        <end position="113"/>
    </location>
</feature>
<evidence type="ECO:0000259" key="8">
    <source>
        <dbReference type="Pfam" id="PF05199"/>
    </source>
</evidence>
<dbReference type="Gene3D" id="3.50.50.60">
    <property type="entry name" value="FAD/NAD(P)-binding domain"/>
    <property type="match status" value="2"/>
</dbReference>
<comment type="cofactor">
    <cofactor evidence="1">
        <name>FAD</name>
        <dbReference type="ChEBI" id="CHEBI:57692"/>
    </cofactor>
</comment>
<evidence type="ECO:0000256" key="4">
    <source>
        <dbReference type="ARBA" id="ARBA00022827"/>
    </source>
</evidence>
<evidence type="ECO:0000256" key="2">
    <source>
        <dbReference type="ARBA" id="ARBA00010790"/>
    </source>
</evidence>
<reference evidence="9 10" key="1">
    <citation type="submission" date="2019-11" db="EMBL/GenBank/DDBJ databases">
        <title>Agromyces kandeliae sp. nov., isolated from mangrove soil.</title>
        <authorList>
            <person name="Wang R."/>
        </authorList>
    </citation>
    <scope>NUCLEOTIDE SEQUENCE [LARGE SCALE GENOMIC DNA]</scope>
    <source>
        <strain evidence="9 10">JCM 11433</strain>
    </source>
</reference>
<keyword evidence="10" id="KW-1185">Reference proteome</keyword>
<dbReference type="EMBL" id="WMLB01000040">
    <property type="protein sequence ID" value="MTH70020.1"/>
    <property type="molecule type" value="Genomic_DNA"/>
</dbReference>
<dbReference type="GO" id="GO:0016614">
    <property type="term" value="F:oxidoreductase activity, acting on CH-OH group of donors"/>
    <property type="evidence" value="ECO:0007669"/>
    <property type="project" value="InterPro"/>
</dbReference>
<organism evidence="9 10">
    <name type="scientific">Agromyces bracchium</name>
    <dbReference type="NCBI Taxonomy" id="88376"/>
    <lineage>
        <taxon>Bacteria</taxon>
        <taxon>Bacillati</taxon>
        <taxon>Actinomycetota</taxon>
        <taxon>Actinomycetes</taxon>
        <taxon>Micrococcales</taxon>
        <taxon>Microbacteriaceae</taxon>
        <taxon>Agromyces</taxon>
    </lineage>
</organism>
<protein>
    <submittedName>
        <fullName evidence="9">FAD-binding protein</fullName>
    </submittedName>
</protein>
<evidence type="ECO:0000313" key="9">
    <source>
        <dbReference type="EMBL" id="MTH70020.1"/>
    </source>
</evidence>
<keyword evidence="5" id="KW-0560">Oxidoreductase</keyword>
<dbReference type="AlphaFoldDB" id="A0A6I3M5W5"/>
<comment type="caution">
    <text evidence="9">The sequence shown here is derived from an EMBL/GenBank/DDBJ whole genome shotgun (WGS) entry which is preliminary data.</text>
</comment>
<dbReference type="InterPro" id="IPR007867">
    <property type="entry name" value="GMC_OxRtase_C"/>
</dbReference>
<keyword evidence="4" id="KW-0274">FAD</keyword>
<evidence type="ECO:0000256" key="1">
    <source>
        <dbReference type="ARBA" id="ARBA00001974"/>
    </source>
</evidence>